<keyword evidence="10" id="KW-0464">Manganese</keyword>
<keyword evidence="4 12" id="KW-0255">Endonuclease</keyword>
<keyword evidence="9" id="KW-0238">DNA-binding</keyword>
<evidence type="ECO:0000256" key="1">
    <source>
        <dbReference type="ARBA" id="ARBA00001946"/>
    </source>
</evidence>
<sequence>MITVLIYSYVGVYNMVKKVFDDYYLGLDIGTDSVGWAVTDKNYNILNFNGKAMWGIHLFDQGKTAEERRTHRTARRRLERRKQRIKLLQDIFRDEMNKTDPLFFERLKESRFHVEDRANKNHDTLFNDPSFKDKEYFKKYPTIYHLRNDLMGVNEKPDIRLLYLACHHIVKYRGHFLFEGLSNGELPEFDEIFTKLIETLNQECGTEIESAGINNDVKEILTNKNLGVNEKKRELQKIIVDEESSNTVKEFCSLISGGTANLDKLFEIDNEDSKLSLSFKNTDYDEKRAEYENRYFEKTEVLDCAKAVYDWALLSDILGEYHSISKSKVASYEQHEADLKLLKSILKENPEKYKEMFKSDSKGLFNYTAYSKYSKFSKNNQKNNSEYQFCTQNDFCKYLRNVLKEELAQQDFQDKYPDLVKRIVDDTFMPKQTNKDNSLFPNALHIHELKTILNTASNYYPFLKETDETGFNPAEKIEKLGTFRIPYYVGPLQANPFMKSNKAWLVRKEDGPITPWNFEDKVDLDKSGNEFMNRLIGNCTYLPDKKVVPKSSLMYQRYMLYNELNTLKINGERLFKVSPSLKHKMISDIFEKSGSTKVTKKKIELYITKNGKFSKVYDEIELSGVDDGIKSSLKSEIQLKEILGQDMNRNIAEEIIRTITVFGDERSRLKKKLEKDYSDKLTSEQIEKLSNIRFKDWGRLSEEFLTGVYAPIDGRDMNILEALENTSLNLMELLSDDYGFKKEIDKLNETNVSGKRITYDLVEDLYVSPPVKRGIWRTLRIIEDILKVTEHPPVKVFIETTRENQESKRTVSRKNKLSEAYKKCSEGNNELIEALNKEDEGRLRRKDLFLYYSQQGKCMYCGEKIDLNDLGNKNSRRYDIDHIHPRSLKMDDSIHNNFALVCSKHNQEKGKDYPLKPEWQNKMKTFWTTLKDKGFITKEKYDRLIRIHEFEDDELSGFINRQLVETSQSVKAVSKILETIFDHKTEVVYVKANTVSDFRNGNNGSKKSDSEESLKFIKCRSVNDYHHAKDAYLNIVVGNVYNTKFTKDPKNFITGGGHYNLRTLFSEDVKRGDVQAWTAGPQGTIATVQKYMKRNNILFTKFVHEDSGMLFKITPQKKYEGSKLNPLKKDLSPEKYGGYTGTEFAYFVLIDYKKGKKIERKLEAVPVYAALKNSEQDILNYFISEGYNEPKIVLNKIKKGMTFKIADFKLFIAGRSDFTCGTQLILSQYDEIYCKEISKYAESIKERKTPNLYNLNSESNIRLYEELLKKFGSAYNAPFYENVKNQLTDAKEVFESKDIETQVKVLNEILKIFSCKPARADLSAIGCKATGRIELSNPLKWDVKLIHQSPSGLFENEINLKEL</sequence>
<evidence type="ECO:0000256" key="2">
    <source>
        <dbReference type="ARBA" id="ARBA00022722"/>
    </source>
</evidence>
<dbReference type="Proteomes" id="UP001302978">
    <property type="component" value="Chromosome"/>
</dbReference>
<dbReference type="PROSITE" id="PS51749">
    <property type="entry name" value="HNH_CAS9"/>
    <property type="match status" value="1"/>
</dbReference>
<gene>
    <name evidence="12" type="primary">cas9</name>
    <name evidence="12" type="ORF">MmiHf6_04230</name>
</gene>
<keyword evidence="13" id="KW-1185">Reference proteome</keyword>
<dbReference type="EMBL" id="CP131059">
    <property type="protein sequence ID" value="WNY23121.1"/>
    <property type="molecule type" value="Genomic_DNA"/>
</dbReference>
<evidence type="ECO:0000259" key="11">
    <source>
        <dbReference type="PROSITE" id="PS51749"/>
    </source>
</evidence>
<evidence type="ECO:0000256" key="4">
    <source>
        <dbReference type="ARBA" id="ARBA00022759"/>
    </source>
</evidence>
<evidence type="ECO:0000256" key="10">
    <source>
        <dbReference type="ARBA" id="ARBA00023211"/>
    </source>
</evidence>
<dbReference type="GO" id="GO:0003723">
    <property type="term" value="F:RNA binding"/>
    <property type="evidence" value="ECO:0007669"/>
    <property type="project" value="UniProtKB-KW"/>
</dbReference>
<proteinExistence type="inferred from homology"/>
<dbReference type="InterPro" id="IPR028629">
    <property type="entry name" value="Cas9"/>
</dbReference>
<dbReference type="InterPro" id="IPR032237">
    <property type="entry name" value="Cas9_PI"/>
</dbReference>
<dbReference type="GO" id="GO:0051607">
    <property type="term" value="P:defense response to virus"/>
    <property type="evidence" value="ECO:0007669"/>
    <property type="project" value="UniProtKB-KW"/>
</dbReference>
<evidence type="ECO:0000256" key="3">
    <source>
        <dbReference type="ARBA" id="ARBA00022723"/>
    </source>
</evidence>
<dbReference type="Gene3D" id="1.10.30.50">
    <property type="match status" value="1"/>
</dbReference>
<accession>A0AA96ZTE2</accession>
<evidence type="ECO:0000256" key="6">
    <source>
        <dbReference type="ARBA" id="ARBA00022842"/>
    </source>
</evidence>
<dbReference type="GO" id="GO:0016787">
    <property type="term" value="F:hydrolase activity"/>
    <property type="evidence" value="ECO:0007669"/>
    <property type="project" value="UniProtKB-KW"/>
</dbReference>
<dbReference type="EC" id="3.1.-.-" evidence="12"/>
<dbReference type="Gene3D" id="3.30.420.10">
    <property type="entry name" value="Ribonuclease H-like superfamily/Ribonuclease H"/>
    <property type="match status" value="1"/>
</dbReference>
<evidence type="ECO:0000256" key="8">
    <source>
        <dbReference type="ARBA" id="ARBA00023118"/>
    </source>
</evidence>
<keyword evidence="2" id="KW-0540">Nuclease</keyword>
<evidence type="ECO:0000313" key="12">
    <source>
        <dbReference type="EMBL" id="WNY23121.1"/>
    </source>
</evidence>
<feature type="domain" description="HNH Cas9-type" evidence="11">
    <location>
        <begin position="799"/>
        <end position="963"/>
    </location>
</feature>
<dbReference type="InterPro" id="IPR032239">
    <property type="entry name" value="Cas9-BH"/>
</dbReference>
<keyword evidence="5 12" id="KW-0378">Hydrolase</keyword>
<dbReference type="InterPro" id="IPR036397">
    <property type="entry name" value="RNaseH_sf"/>
</dbReference>
<dbReference type="InterPro" id="IPR055228">
    <property type="entry name" value="Cas9_RuvC"/>
</dbReference>
<evidence type="ECO:0000313" key="13">
    <source>
        <dbReference type="Proteomes" id="UP001302978"/>
    </source>
</evidence>
<evidence type="ECO:0000256" key="7">
    <source>
        <dbReference type="ARBA" id="ARBA00022884"/>
    </source>
</evidence>
<dbReference type="InterPro" id="IPR033114">
    <property type="entry name" value="HNH_CAS9"/>
</dbReference>
<dbReference type="Pfam" id="PF16592">
    <property type="entry name" value="Cas9_REC"/>
    <property type="match status" value="1"/>
</dbReference>
<dbReference type="GO" id="GO:0046872">
    <property type="term" value="F:metal ion binding"/>
    <property type="evidence" value="ECO:0007669"/>
    <property type="project" value="UniProtKB-KW"/>
</dbReference>
<keyword evidence="3" id="KW-0479">Metal-binding</keyword>
<reference evidence="12 13" key="1">
    <citation type="submission" date="2023-07" db="EMBL/GenBank/DDBJ databases">
        <title>Closed genoem sequence of Methanomicrococcus sp. Hf6.</title>
        <authorList>
            <person name="Poehlein A."/>
            <person name="Protasov E."/>
            <person name="Platt K."/>
            <person name="Reeh H."/>
            <person name="Daniel R."/>
            <person name="Brune A."/>
        </authorList>
    </citation>
    <scope>NUCLEOTIDE SEQUENCE [LARGE SCALE GENOMIC DNA]</scope>
    <source>
        <strain evidence="12 13">Hf6</strain>
    </source>
</reference>
<dbReference type="KEGG" id="mehf:MmiHf6_04230"/>
<keyword evidence="6" id="KW-0460">Magnesium</keyword>
<dbReference type="Pfam" id="PF16595">
    <property type="entry name" value="Cas9_PI"/>
    <property type="match status" value="1"/>
</dbReference>
<dbReference type="HAMAP" id="MF_01480">
    <property type="entry name" value="Cas9"/>
    <property type="match status" value="1"/>
</dbReference>
<dbReference type="Pfam" id="PF13395">
    <property type="entry name" value="HNH_4"/>
    <property type="match status" value="1"/>
</dbReference>
<dbReference type="NCBIfam" id="TIGR01865">
    <property type="entry name" value="cas_Csn1"/>
    <property type="match status" value="1"/>
</dbReference>
<comment type="cofactor">
    <cofactor evidence="1">
        <name>Mg(2+)</name>
        <dbReference type="ChEBI" id="CHEBI:18420"/>
    </cofactor>
</comment>
<organism evidence="12 13">
    <name type="scientific">Methanimicrococcus hongohii</name>
    <dbReference type="NCBI Taxonomy" id="3028295"/>
    <lineage>
        <taxon>Archaea</taxon>
        <taxon>Methanobacteriati</taxon>
        <taxon>Methanobacteriota</taxon>
        <taxon>Stenosarchaea group</taxon>
        <taxon>Methanomicrobia</taxon>
        <taxon>Methanosarcinales</taxon>
        <taxon>Methanosarcinaceae</taxon>
        <taxon>Methanimicrococcus</taxon>
    </lineage>
</organism>
<keyword evidence="8" id="KW-0051">Antiviral defense</keyword>
<evidence type="ECO:0000256" key="9">
    <source>
        <dbReference type="ARBA" id="ARBA00023125"/>
    </source>
</evidence>
<dbReference type="InterPro" id="IPR003615">
    <property type="entry name" value="HNH_nuc"/>
</dbReference>
<name>A0AA96ZTE2_9EURY</name>
<protein>
    <submittedName>
        <fullName evidence="12">CRISPR-associated endonuclease Cas9</fullName>
        <ecNumber evidence="12">3.1.-.-</ecNumber>
    </submittedName>
</protein>
<dbReference type="Pfam" id="PF16593">
    <property type="entry name" value="Cas9-BH"/>
    <property type="match status" value="1"/>
</dbReference>
<evidence type="ECO:0000256" key="5">
    <source>
        <dbReference type="ARBA" id="ARBA00022801"/>
    </source>
</evidence>
<dbReference type="GO" id="GO:0004519">
    <property type="term" value="F:endonuclease activity"/>
    <property type="evidence" value="ECO:0007669"/>
    <property type="project" value="UniProtKB-KW"/>
</dbReference>
<dbReference type="Pfam" id="PF22702">
    <property type="entry name" value="Cas9_RuvC"/>
    <property type="match status" value="1"/>
</dbReference>
<keyword evidence="7" id="KW-0694">RNA-binding</keyword>
<dbReference type="InterPro" id="IPR032240">
    <property type="entry name" value="Cas9_REC"/>
</dbReference>
<dbReference type="GO" id="GO:0003677">
    <property type="term" value="F:DNA binding"/>
    <property type="evidence" value="ECO:0007669"/>
    <property type="project" value="UniProtKB-KW"/>
</dbReference>